<dbReference type="InterPro" id="IPR006664">
    <property type="entry name" value="OMP_bac"/>
</dbReference>
<dbReference type="InterPro" id="IPR006665">
    <property type="entry name" value="OmpA-like"/>
</dbReference>
<dbReference type="PANTHER" id="PTHR30329:SF21">
    <property type="entry name" value="LIPOPROTEIN YIAD-RELATED"/>
    <property type="match status" value="1"/>
</dbReference>
<keyword evidence="3" id="KW-0998">Cell outer membrane</keyword>
<dbReference type="Gene3D" id="3.30.1330.60">
    <property type="entry name" value="OmpA-like domain"/>
    <property type="match status" value="1"/>
</dbReference>
<evidence type="ECO:0000259" key="6">
    <source>
        <dbReference type="PROSITE" id="PS51123"/>
    </source>
</evidence>
<dbReference type="PRINTS" id="PR01023">
    <property type="entry name" value="NAFLGMOTY"/>
</dbReference>
<comment type="caution">
    <text evidence="7">The sequence shown here is derived from an EMBL/GenBank/DDBJ whole genome shotgun (WGS) entry which is preliminary data.</text>
</comment>
<comment type="subcellular location">
    <subcellularLocation>
        <location evidence="1">Cell outer membrane</location>
    </subcellularLocation>
</comment>
<feature type="region of interest" description="Disordered" evidence="5">
    <location>
        <begin position="81"/>
        <end position="116"/>
    </location>
</feature>
<keyword evidence="8" id="KW-1185">Reference proteome</keyword>
<name>A0A2S5TC61_9GAMM</name>
<feature type="domain" description="OmpA-like" evidence="6">
    <location>
        <begin position="1"/>
        <end position="116"/>
    </location>
</feature>
<feature type="non-terminal residue" evidence="7">
    <location>
        <position position="1"/>
    </location>
</feature>
<dbReference type="PANTHER" id="PTHR30329">
    <property type="entry name" value="STATOR ELEMENT OF FLAGELLAR MOTOR COMPLEX"/>
    <property type="match status" value="1"/>
</dbReference>
<organism evidence="7 8">
    <name type="scientific">Solimonas fluminis</name>
    <dbReference type="NCBI Taxonomy" id="2086571"/>
    <lineage>
        <taxon>Bacteria</taxon>
        <taxon>Pseudomonadati</taxon>
        <taxon>Pseudomonadota</taxon>
        <taxon>Gammaproteobacteria</taxon>
        <taxon>Nevskiales</taxon>
        <taxon>Nevskiaceae</taxon>
        <taxon>Solimonas</taxon>
    </lineage>
</organism>
<dbReference type="SUPFAM" id="SSF103088">
    <property type="entry name" value="OmpA-like"/>
    <property type="match status" value="1"/>
</dbReference>
<dbReference type="AlphaFoldDB" id="A0A2S5TC61"/>
<dbReference type="InterPro" id="IPR036737">
    <property type="entry name" value="OmpA-like_sf"/>
</dbReference>
<sequence length="116" mass="12910">CALDKNFILRGVKFEFDSDRLTEPAKLILNEVGETLKAYPTIKVDLEGHTDSVGSDNYNLGLSERRANAVKTYLGGRGIPANRMNPVGYGETRPIDSNDTEAGREENRRVELKVLE</sequence>
<dbReference type="OrthoDB" id="6896077at2"/>
<keyword evidence="2 4" id="KW-0472">Membrane</keyword>
<dbReference type="Proteomes" id="UP000238220">
    <property type="component" value="Unassembled WGS sequence"/>
</dbReference>
<dbReference type="Pfam" id="PF00691">
    <property type="entry name" value="OmpA"/>
    <property type="match status" value="1"/>
</dbReference>
<proteinExistence type="predicted"/>
<gene>
    <name evidence="7" type="ORF">C3942_17350</name>
</gene>
<dbReference type="PROSITE" id="PS01068">
    <property type="entry name" value="OMPA_1"/>
    <property type="match status" value="1"/>
</dbReference>
<dbReference type="InterPro" id="IPR006690">
    <property type="entry name" value="OMPA-like_CS"/>
</dbReference>
<evidence type="ECO:0000256" key="5">
    <source>
        <dbReference type="SAM" id="MobiDB-lite"/>
    </source>
</evidence>
<dbReference type="CDD" id="cd07185">
    <property type="entry name" value="OmpA_C-like"/>
    <property type="match status" value="1"/>
</dbReference>
<dbReference type="InterPro" id="IPR050330">
    <property type="entry name" value="Bact_OuterMem_StrucFunc"/>
</dbReference>
<dbReference type="RefSeq" id="WP_133164342.1">
    <property type="nucleotide sequence ID" value="NZ_PSNW01000011.1"/>
</dbReference>
<reference evidence="7 8" key="1">
    <citation type="submission" date="2018-02" db="EMBL/GenBank/DDBJ databases">
        <title>Genome sequencing of Solimonas sp. HR-BB.</title>
        <authorList>
            <person name="Lee Y."/>
            <person name="Jeon C.O."/>
        </authorList>
    </citation>
    <scope>NUCLEOTIDE SEQUENCE [LARGE SCALE GENOMIC DNA]</scope>
    <source>
        <strain evidence="7 8">HR-BB</strain>
    </source>
</reference>
<evidence type="ECO:0000256" key="1">
    <source>
        <dbReference type="ARBA" id="ARBA00004442"/>
    </source>
</evidence>
<evidence type="ECO:0000313" key="7">
    <source>
        <dbReference type="EMBL" id="PPE72546.1"/>
    </source>
</evidence>
<evidence type="ECO:0000256" key="4">
    <source>
        <dbReference type="PROSITE-ProRule" id="PRU00473"/>
    </source>
</evidence>
<feature type="compositionally biased region" description="Basic and acidic residues" evidence="5">
    <location>
        <begin position="93"/>
        <end position="116"/>
    </location>
</feature>
<dbReference type="EMBL" id="PSNW01000011">
    <property type="protein sequence ID" value="PPE72546.1"/>
    <property type="molecule type" value="Genomic_DNA"/>
</dbReference>
<evidence type="ECO:0000313" key="8">
    <source>
        <dbReference type="Proteomes" id="UP000238220"/>
    </source>
</evidence>
<evidence type="ECO:0000256" key="2">
    <source>
        <dbReference type="ARBA" id="ARBA00023136"/>
    </source>
</evidence>
<dbReference type="PRINTS" id="PR01021">
    <property type="entry name" value="OMPADOMAIN"/>
</dbReference>
<accession>A0A2S5TC61</accession>
<protein>
    <recommendedName>
        <fullName evidence="6">OmpA-like domain-containing protein</fullName>
    </recommendedName>
</protein>
<evidence type="ECO:0000256" key="3">
    <source>
        <dbReference type="ARBA" id="ARBA00023237"/>
    </source>
</evidence>
<dbReference type="PROSITE" id="PS51123">
    <property type="entry name" value="OMPA_2"/>
    <property type="match status" value="1"/>
</dbReference>
<dbReference type="GO" id="GO:0009279">
    <property type="term" value="C:cell outer membrane"/>
    <property type="evidence" value="ECO:0007669"/>
    <property type="project" value="UniProtKB-SubCell"/>
</dbReference>